<evidence type="ECO:0000313" key="2">
    <source>
        <dbReference type="EMBL" id="CAI0435907.1"/>
    </source>
</evidence>
<dbReference type="PROSITE" id="PS51257">
    <property type="entry name" value="PROKAR_LIPOPROTEIN"/>
    <property type="match status" value="1"/>
</dbReference>
<keyword evidence="1" id="KW-0812">Transmembrane</keyword>
<name>A0AAV0LNY6_9ROSI</name>
<feature type="transmembrane region" description="Helical" evidence="1">
    <location>
        <begin position="12"/>
        <end position="31"/>
    </location>
</feature>
<organism evidence="2 3">
    <name type="scientific">Linum tenue</name>
    <dbReference type="NCBI Taxonomy" id="586396"/>
    <lineage>
        <taxon>Eukaryota</taxon>
        <taxon>Viridiplantae</taxon>
        <taxon>Streptophyta</taxon>
        <taxon>Embryophyta</taxon>
        <taxon>Tracheophyta</taxon>
        <taxon>Spermatophyta</taxon>
        <taxon>Magnoliopsida</taxon>
        <taxon>eudicotyledons</taxon>
        <taxon>Gunneridae</taxon>
        <taxon>Pentapetalae</taxon>
        <taxon>rosids</taxon>
        <taxon>fabids</taxon>
        <taxon>Malpighiales</taxon>
        <taxon>Linaceae</taxon>
        <taxon>Linum</taxon>
    </lineage>
</organism>
<dbReference type="AlphaFoldDB" id="A0AAV0LNY6"/>
<accession>A0AAV0LNY6</accession>
<sequence>MGMKPGSGNVSLVIIACIGVLMISSFAAVGIRSRLWSVRDSGRRG</sequence>
<dbReference type="EMBL" id="CAMGYJ010000006">
    <property type="protein sequence ID" value="CAI0435907.1"/>
    <property type="molecule type" value="Genomic_DNA"/>
</dbReference>
<reference evidence="2" key="1">
    <citation type="submission" date="2022-08" db="EMBL/GenBank/DDBJ databases">
        <authorList>
            <person name="Gutierrez-Valencia J."/>
        </authorList>
    </citation>
    <scope>NUCLEOTIDE SEQUENCE</scope>
</reference>
<protein>
    <submittedName>
        <fullName evidence="2">Uncharacterized protein</fullName>
    </submittedName>
</protein>
<keyword evidence="3" id="KW-1185">Reference proteome</keyword>
<gene>
    <name evidence="2" type="ORF">LITE_LOCUS24876</name>
</gene>
<evidence type="ECO:0000256" key="1">
    <source>
        <dbReference type="SAM" id="Phobius"/>
    </source>
</evidence>
<proteinExistence type="predicted"/>
<dbReference type="Proteomes" id="UP001154282">
    <property type="component" value="Unassembled WGS sequence"/>
</dbReference>
<keyword evidence="1" id="KW-1133">Transmembrane helix</keyword>
<comment type="caution">
    <text evidence="2">The sequence shown here is derived from an EMBL/GenBank/DDBJ whole genome shotgun (WGS) entry which is preliminary data.</text>
</comment>
<evidence type="ECO:0000313" key="3">
    <source>
        <dbReference type="Proteomes" id="UP001154282"/>
    </source>
</evidence>
<keyword evidence="1" id="KW-0472">Membrane</keyword>